<protein>
    <submittedName>
        <fullName evidence="1">Uncharacterized protein</fullName>
    </submittedName>
</protein>
<evidence type="ECO:0000313" key="1">
    <source>
        <dbReference type="EMBL" id="URD94159.1"/>
    </source>
</evidence>
<evidence type="ECO:0000313" key="2">
    <source>
        <dbReference type="Proteomes" id="UP001055439"/>
    </source>
</evidence>
<gene>
    <name evidence="1" type="ORF">MUK42_35523</name>
</gene>
<accession>A0A9E7FD93</accession>
<sequence>MPDYRVRVRDLFLVCFGIEWERMSFQDLEYSRRLLIGRRDPRQAVAAGLFQIRTAIRNFERLGDTISTPRNTPELPGEGMFSDNLGTTVSYVCNPALLPKGGRAFSRSKTVELSRPRFPCCCSCSSLILLATSPAVNDG</sequence>
<proteinExistence type="predicted"/>
<keyword evidence="2" id="KW-1185">Reference proteome</keyword>
<name>A0A9E7FD93_9LILI</name>
<dbReference type="AlphaFoldDB" id="A0A9E7FD93"/>
<dbReference type="Proteomes" id="UP001055439">
    <property type="component" value="Chromosome 3"/>
</dbReference>
<dbReference type="OrthoDB" id="1647008at2759"/>
<reference evidence="1" key="1">
    <citation type="submission" date="2022-05" db="EMBL/GenBank/DDBJ databases">
        <title>The Musa troglodytarum L. genome provides insights into the mechanism of non-climacteric behaviour and enrichment of carotenoids.</title>
        <authorList>
            <person name="Wang J."/>
        </authorList>
    </citation>
    <scope>NUCLEOTIDE SEQUENCE</scope>
    <source>
        <tissue evidence="1">Leaf</tissue>
    </source>
</reference>
<organism evidence="1 2">
    <name type="scientific">Musa troglodytarum</name>
    <name type="common">fe'i banana</name>
    <dbReference type="NCBI Taxonomy" id="320322"/>
    <lineage>
        <taxon>Eukaryota</taxon>
        <taxon>Viridiplantae</taxon>
        <taxon>Streptophyta</taxon>
        <taxon>Embryophyta</taxon>
        <taxon>Tracheophyta</taxon>
        <taxon>Spermatophyta</taxon>
        <taxon>Magnoliopsida</taxon>
        <taxon>Liliopsida</taxon>
        <taxon>Zingiberales</taxon>
        <taxon>Musaceae</taxon>
        <taxon>Musa</taxon>
    </lineage>
</organism>
<dbReference type="EMBL" id="CP097505">
    <property type="protein sequence ID" value="URD94159.1"/>
    <property type="molecule type" value="Genomic_DNA"/>
</dbReference>